<dbReference type="InterPro" id="IPR042197">
    <property type="entry name" value="Apaf_helical"/>
</dbReference>
<dbReference type="OMA" id="DAPMTSH"/>
<dbReference type="InterPro" id="IPR050905">
    <property type="entry name" value="Plant_NBS-LRR"/>
</dbReference>
<keyword evidence="2" id="KW-0611">Plant defense</keyword>
<dbReference type="InterPro" id="IPR027417">
    <property type="entry name" value="P-loop_NTPase"/>
</dbReference>
<evidence type="ECO:0000256" key="3">
    <source>
        <dbReference type="ARBA" id="ARBA00022840"/>
    </source>
</evidence>
<dbReference type="InterPro" id="IPR002182">
    <property type="entry name" value="NB-ARC"/>
</dbReference>
<name>A0A059CYJ6_EUCGR</name>
<gene>
    <name evidence="6" type="ORF">EUGRSUZ_B00444</name>
</gene>
<feature type="domain" description="NB-ARC" evidence="5">
    <location>
        <begin position="169"/>
        <end position="316"/>
    </location>
</feature>
<proteinExistence type="predicted"/>
<protein>
    <recommendedName>
        <fullName evidence="5">NB-ARC domain-containing protein</fullName>
    </recommendedName>
</protein>
<evidence type="ECO:0000259" key="5">
    <source>
        <dbReference type="Pfam" id="PF00931"/>
    </source>
</evidence>
<dbReference type="PANTHER" id="PTHR33463">
    <property type="entry name" value="NB-ARC DOMAIN-CONTAINING PROTEIN-RELATED"/>
    <property type="match status" value="1"/>
</dbReference>
<evidence type="ECO:0000256" key="1">
    <source>
        <dbReference type="ARBA" id="ARBA00022741"/>
    </source>
</evidence>
<reference evidence="6" key="1">
    <citation type="submission" date="2013-07" db="EMBL/GenBank/DDBJ databases">
        <title>The genome of Eucalyptus grandis.</title>
        <authorList>
            <person name="Schmutz J."/>
            <person name="Hayes R."/>
            <person name="Myburg A."/>
            <person name="Tuskan G."/>
            <person name="Grattapaglia D."/>
            <person name="Rokhsar D.S."/>
        </authorList>
    </citation>
    <scope>NUCLEOTIDE SEQUENCE</scope>
    <source>
        <tissue evidence="6">Leaf extractions</tissue>
    </source>
</reference>
<accession>A0A059CYJ6</accession>
<dbReference type="SUPFAM" id="SSF52540">
    <property type="entry name" value="P-loop containing nucleoside triphosphate hydrolases"/>
    <property type="match status" value="1"/>
</dbReference>
<evidence type="ECO:0000313" key="6">
    <source>
        <dbReference type="EMBL" id="KCW83548.1"/>
    </source>
</evidence>
<organism evidence="6">
    <name type="scientific">Eucalyptus grandis</name>
    <name type="common">Flooded gum</name>
    <dbReference type="NCBI Taxonomy" id="71139"/>
    <lineage>
        <taxon>Eukaryota</taxon>
        <taxon>Viridiplantae</taxon>
        <taxon>Streptophyta</taxon>
        <taxon>Embryophyta</taxon>
        <taxon>Tracheophyta</taxon>
        <taxon>Spermatophyta</taxon>
        <taxon>Magnoliopsida</taxon>
        <taxon>eudicotyledons</taxon>
        <taxon>Gunneridae</taxon>
        <taxon>Pentapetalae</taxon>
        <taxon>rosids</taxon>
        <taxon>malvids</taxon>
        <taxon>Myrtales</taxon>
        <taxon>Myrtaceae</taxon>
        <taxon>Myrtoideae</taxon>
        <taxon>Eucalypteae</taxon>
        <taxon>Eucalyptus</taxon>
    </lineage>
</organism>
<keyword evidence="1" id="KW-0547">Nucleotide-binding</keyword>
<feature type="region of interest" description="Disordered" evidence="4">
    <location>
        <begin position="28"/>
        <end position="61"/>
    </location>
</feature>
<dbReference type="GO" id="GO:0043531">
    <property type="term" value="F:ADP binding"/>
    <property type="evidence" value="ECO:0007669"/>
    <property type="project" value="InterPro"/>
</dbReference>
<dbReference type="AlphaFoldDB" id="A0A059CYJ6"/>
<keyword evidence="3" id="KW-0067">ATP-binding</keyword>
<dbReference type="Gramene" id="KCW83548">
    <property type="protein sequence ID" value="KCW83548"/>
    <property type="gene ID" value="EUGRSUZ_B00444"/>
</dbReference>
<dbReference type="GO" id="GO:0006952">
    <property type="term" value="P:defense response"/>
    <property type="evidence" value="ECO:0007669"/>
    <property type="project" value="UniProtKB-KW"/>
</dbReference>
<dbReference type="Gene3D" id="3.40.50.300">
    <property type="entry name" value="P-loop containing nucleotide triphosphate hydrolases"/>
    <property type="match status" value="1"/>
</dbReference>
<dbReference type="GO" id="GO:0005524">
    <property type="term" value="F:ATP binding"/>
    <property type="evidence" value="ECO:0007669"/>
    <property type="project" value="UniProtKB-KW"/>
</dbReference>
<dbReference type="Gene3D" id="1.10.8.430">
    <property type="entry name" value="Helical domain of apoptotic protease-activating factors"/>
    <property type="match status" value="1"/>
</dbReference>
<evidence type="ECO:0000256" key="4">
    <source>
        <dbReference type="SAM" id="MobiDB-lite"/>
    </source>
</evidence>
<sequence length="432" mass="49023">MDIDPSTALQHSSDSHIFEATTVDSLVPEASTNPIGPSLSHELNTNKDAPMTSHPKTGNNFEENRALKRKLELLYSKEASIGDELKFAASLYLKKPRMEVLNWLVNVEQLRIDCTEAASEDCLPPYQQVDILMHEAEDLRRQGKGLFEVRGTKVSKLLEKKMVGEAFERNTSKILEYLEGNQISRLGIFGMGGVGKTTIMVHIYNRLKDANYGNVLWIIVSQDFNIKKLQDVIGKELGLDELEENDVMKRAANKSTIILDDVWEHFDFNEVGIPVGADGIKLVLTTRSLAVCRQMHCQEMIKIELLSQIEANRLFLEELRSEVALNLEIEAIVKSIVQECAGLPLAIITMARSMHGVDDVFEWKDSLEKLRESDMGQTDMERKVLMKLEFSYNRLHNHEVQQCFLSCALYPEDESIDKFELIEFFIDQGLIG</sequence>
<dbReference type="EMBL" id="KK198754">
    <property type="protein sequence ID" value="KCW83548.1"/>
    <property type="molecule type" value="Genomic_DNA"/>
</dbReference>
<dbReference type="PANTHER" id="PTHR33463:SF179">
    <property type="entry name" value="NB-ARC DOMAIN-CONTAINING PROTEIN"/>
    <property type="match status" value="1"/>
</dbReference>
<dbReference type="InParanoid" id="A0A059CYJ6"/>
<feature type="compositionally biased region" description="Polar residues" evidence="4">
    <location>
        <begin position="30"/>
        <end position="47"/>
    </location>
</feature>
<dbReference type="PRINTS" id="PR00364">
    <property type="entry name" value="DISEASERSIST"/>
</dbReference>
<evidence type="ECO:0000256" key="2">
    <source>
        <dbReference type="ARBA" id="ARBA00022821"/>
    </source>
</evidence>
<dbReference type="Pfam" id="PF00931">
    <property type="entry name" value="NB-ARC"/>
    <property type="match status" value="1"/>
</dbReference>